<proteinExistence type="predicted"/>
<dbReference type="RefSeq" id="WP_307624547.1">
    <property type="nucleotide sequence ID" value="NZ_JAUSZS010000002.1"/>
</dbReference>
<accession>A0ABU0RE47</accession>
<sequence>MQYTEKSPKAWSAVCIAIYLVGIGYMGIDTIPDEFGLWLGLSALFLLVLLPCLVVPFSKVVYNRVRIDSQILRVGRERIALADIDPASVLAAAQAEPPAVAQQYAASLNTVDAPLPGLRAADQNNARLVGGGWGVPMGMDSVVIRTSQGEHLRIATRNRGAFVAALAQATAAPRRHP</sequence>
<name>A0ABU0RE47_9ACTN</name>
<keyword evidence="1" id="KW-1133">Transmembrane helix</keyword>
<evidence type="ECO:0000313" key="3">
    <source>
        <dbReference type="Proteomes" id="UP001223072"/>
    </source>
</evidence>
<feature type="transmembrane region" description="Helical" evidence="1">
    <location>
        <begin position="37"/>
        <end position="57"/>
    </location>
</feature>
<dbReference type="EMBL" id="JAUSZS010000002">
    <property type="protein sequence ID" value="MDQ0930247.1"/>
    <property type="molecule type" value="Genomic_DNA"/>
</dbReference>
<dbReference type="Proteomes" id="UP001223072">
    <property type="component" value="Unassembled WGS sequence"/>
</dbReference>
<evidence type="ECO:0000313" key="2">
    <source>
        <dbReference type="EMBL" id="MDQ0930247.1"/>
    </source>
</evidence>
<feature type="transmembrane region" description="Helical" evidence="1">
    <location>
        <begin position="12"/>
        <end position="31"/>
    </location>
</feature>
<organism evidence="2 3">
    <name type="scientific">Streptomyces turgidiscabies</name>
    <dbReference type="NCBI Taxonomy" id="85558"/>
    <lineage>
        <taxon>Bacteria</taxon>
        <taxon>Bacillati</taxon>
        <taxon>Actinomycetota</taxon>
        <taxon>Actinomycetes</taxon>
        <taxon>Kitasatosporales</taxon>
        <taxon>Streptomycetaceae</taxon>
        <taxon>Streptomyces</taxon>
    </lineage>
</organism>
<keyword evidence="1" id="KW-0472">Membrane</keyword>
<evidence type="ECO:0000256" key="1">
    <source>
        <dbReference type="SAM" id="Phobius"/>
    </source>
</evidence>
<evidence type="ECO:0008006" key="4">
    <source>
        <dbReference type="Google" id="ProtNLM"/>
    </source>
</evidence>
<keyword evidence="1" id="KW-0812">Transmembrane</keyword>
<reference evidence="2 3" key="1">
    <citation type="submission" date="2023-07" db="EMBL/GenBank/DDBJ databases">
        <title>Comparative genomics of wheat-associated soil bacteria to identify genetic determinants of phenazine resistance.</title>
        <authorList>
            <person name="Mouncey N."/>
        </authorList>
    </citation>
    <scope>NUCLEOTIDE SEQUENCE [LARGE SCALE GENOMIC DNA]</scope>
    <source>
        <strain evidence="2 3">W2I16</strain>
    </source>
</reference>
<gene>
    <name evidence="2" type="ORF">QFZ49_000154</name>
</gene>
<keyword evidence="3" id="KW-1185">Reference proteome</keyword>
<comment type="caution">
    <text evidence="2">The sequence shown here is derived from an EMBL/GenBank/DDBJ whole genome shotgun (WGS) entry which is preliminary data.</text>
</comment>
<protein>
    <recommendedName>
        <fullName evidence="4">DUF3093 domain-containing protein</fullName>
    </recommendedName>
</protein>